<evidence type="ECO:0000256" key="1">
    <source>
        <dbReference type="ARBA" id="ARBA00022722"/>
    </source>
</evidence>
<keyword evidence="1" id="KW-0540">Nuclease</keyword>
<protein>
    <submittedName>
        <fullName evidence="5">DNA polymerase-3 subunit epsilon</fullName>
    </submittedName>
</protein>
<name>A0A3E0E316_9BACT</name>
<dbReference type="AlphaFoldDB" id="A0A3E0E316"/>
<dbReference type="SMART" id="SM00479">
    <property type="entry name" value="EXOIII"/>
    <property type="match status" value="1"/>
</dbReference>
<keyword evidence="6" id="KW-1185">Reference proteome</keyword>
<evidence type="ECO:0000313" key="5">
    <source>
        <dbReference type="EMBL" id="REG92677.1"/>
    </source>
</evidence>
<dbReference type="EMBL" id="QUNF01000002">
    <property type="protein sequence ID" value="REG92677.1"/>
    <property type="molecule type" value="Genomic_DNA"/>
</dbReference>
<feature type="domain" description="Exonuclease" evidence="4">
    <location>
        <begin position="2"/>
        <end position="184"/>
    </location>
</feature>
<dbReference type="Proteomes" id="UP000256405">
    <property type="component" value="Unassembled WGS sequence"/>
</dbReference>
<dbReference type="GO" id="GO:0006259">
    <property type="term" value="P:DNA metabolic process"/>
    <property type="evidence" value="ECO:0007669"/>
    <property type="project" value="UniProtKB-ARBA"/>
</dbReference>
<dbReference type="PANTHER" id="PTHR30231">
    <property type="entry name" value="DNA POLYMERASE III SUBUNIT EPSILON"/>
    <property type="match status" value="1"/>
</dbReference>
<keyword evidence="2" id="KW-0378">Hydrolase</keyword>
<dbReference type="PANTHER" id="PTHR30231:SF4">
    <property type="entry name" value="PROTEIN NEN2"/>
    <property type="match status" value="1"/>
</dbReference>
<evidence type="ECO:0000256" key="3">
    <source>
        <dbReference type="ARBA" id="ARBA00022839"/>
    </source>
</evidence>
<dbReference type="CDD" id="cd06127">
    <property type="entry name" value="DEDDh"/>
    <property type="match status" value="1"/>
</dbReference>
<accession>A0A3E0E316</accession>
<reference evidence="5 6" key="1">
    <citation type="submission" date="2018-08" db="EMBL/GenBank/DDBJ databases">
        <title>Genomic Encyclopedia of Archaeal and Bacterial Type Strains, Phase II (KMG-II): from individual species to whole genera.</title>
        <authorList>
            <person name="Goeker M."/>
        </authorList>
    </citation>
    <scope>NUCLEOTIDE SEQUENCE [LARGE SCALE GENOMIC DNA]</scope>
    <source>
        <strain evidence="5 6">DSM 15986</strain>
    </source>
</reference>
<dbReference type="InterPro" id="IPR012337">
    <property type="entry name" value="RNaseH-like_sf"/>
</dbReference>
<evidence type="ECO:0000313" key="6">
    <source>
        <dbReference type="Proteomes" id="UP000256405"/>
    </source>
</evidence>
<dbReference type="InterPro" id="IPR036397">
    <property type="entry name" value="RNaseH_sf"/>
</dbReference>
<dbReference type="SUPFAM" id="SSF53098">
    <property type="entry name" value="Ribonuclease H-like"/>
    <property type="match status" value="1"/>
</dbReference>
<dbReference type="GO" id="GO:0008408">
    <property type="term" value="F:3'-5' exonuclease activity"/>
    <property type="evidence" value="ECO:0007669"/>
    <property type="project" value="TreeGrafter"/>
</dbReference>
<dbReference type="GO" id="GO:0003676">
    <property type="term" value="F:nucleic acid binding"/>
    <property type="evidence" value="ECO:0007669"/>
    <property type="project" value="InterPro"/>
</dbReference>
<evidence type="ECO:0000259" key="4">
    <source>
        <dbReference type="SMART" id="SM00479"/>
    </source>
</evidence>
<dbReference type="RefSeq" id="WP_205635840.1">
    <property type="nucleotide sequence ID" value="NZ_MSSW01000030.1"/>
</dbReference>
<sequence>MTPRRPDCRGTKAPVSDLNNWPRLIQLAFLYYDASGNKVAEGDFIIKPDGFTISNGASRIHGITTEKALRDGQPIKGVLENFHVLVEKAKFLVAHNMAFDEMIMGSELLRNGMQNSMSDKVRICTMKQTTAFCRLSGEYGYKWPKLSELHYKLFRTGFADAHNALADISITAKCFWELRRIGRI</sequence>
<dbReference type="Pfam" id="PF00929">
    <property type="entry name" value="RNase_T"/>
    <property type="match status" value="1"/>
</dbReference>
<proteinExistence type="predicted"/>
<dbReference type="InterPro" id="IPR013520">
    <property type="entry name" value="Ribonucl_H"/>
</dbReference>
<gene>
    <name evidence="5" type="ORF">C8N25_10277</name>
</gene>
<comment type="caution">
    <text evidence="5">The sequence shown here is derived from an EMBL/GenBank/DDBJ whole genome shotgun (WGS) entry which is preliminary data.</text>
</comment>
<keyword evidence="3" id="KW-0269">Exonuclease</keyword>
<organism evidence="5 6">
    <name type="scientific">Algoriphagus antarcticus</name>
    <dbReference type="NCBI Taxonomy" id="238540"/>
    <lineage>
        <taxon>Bacteria</taxon>
        <taxon>Pseudomonadati</taxon>
        <taxon>Bacteroidota</taxon>
        <taxon>Cytophagia</taxon>
        <taxon>Cytophagales</taxon>
        <taxon>Cyclobacteriaceae</taxon>
        <taxon>Algoriphagus</taxon>
    </lineage>
</organism>
<evidence type="ECO:0000256" key="2">
    <source>
        <dbReference type="ARBA" id="ARBA00022801"/>
    </source>
</evidence>
<dbReference type="Gene3D" id="3.30.420.10">
    <property type="entry name" value="Ribonuclease H-like superfamily/Ribonuclease H"/>
    <property type="match status" value="1"/>
</dbReference>